<feature type="transmembrane region" description="Helical" evidence="10">
    <location>
        <begin position="649"/>
        <end position="667"/>
    </location>
</feature>
<dbReference type="EMBL" id="CAJNRF010005537">
    <property type="protein sequence ID" value="CAF2071794.1"/>
    <property type="molecule type" value="Genomic_DNA"/>
</dbReference>
<dbReference type="GO" id="GO:0005524">
    <property type="term" value="F:ATP binding"/>
    <property type="evidence" value="ECO:0007669"/>
    <property type="project" value="UniProtKB-KW"/>
</dbReference>
<sequence>MYLNFRLIFSVSLNKIIATDKTGTLTMNQMTITAILWGEMGEYLVPIHVNEDKTAETEEHAITSNRPSLTVKSESGTMNDLVLGACLCNNATKQSSSSDNEDGSENPAMETNHEESSEHTTKVVGDAADVALYRLCQDRLAINIERVREVNPRINAVPFNSKNKFMLTVNLLEQNETNTNENVLITLKGAPDFILSRCSTYRDEHSNSEIPITNEFKESIRQRQEKLGRSGYRVIAMVQQVISKDTYDANINEYKKAKKEQRLTSGEPDLNGLPNNQYCFIGKCQFHVFLPDIMDYTIGMLSLLDPARPEVPDAVLKAFKAQIRVAMVTGDHPTTAAAIAKKVNILSQEISINGGLDTFRIEQDKETGQVLAYLMRNTTIPLETHVIGQLTTNVEATCMKALDMSANVTNKKKTRSMKTNICKRIMKRIQFYFSDPNDVKIVDKLEIIPYGVVVTGGDIPSMDSHKELVFARTSPEQKLRIVMELSKRGEVVAVTGDGTNDAPALKQADLGIAMAAGTDVAREAGDMILLDNNFSSIIKAIETGRLLSDNLKKVAIYLLPGDPYIPKSPDDLLLIQQNGQCIYYVALCIMQFFNLLSSRTRYVSFFNHNPLFGKARNLTIPCGILFSTSVGLVLTLIPWFNSVFKTHPVPVRFVCPAIGFGAALFLLDELRKFLVRRYPNSFLAKMAW</sequence>
<feature type="region of interest" description="Disordered" evidence="9">
    <location>
        <begin position="92"/>
        <end position="121"/>
    </location>
</feature>
<dbReference type="PROSITE" id="PS00154">
    <property type="entry name" value="ATPASE_E1_E2"/>
    <property type="match status" value="1"/>
</dbReference>
<gene>
    <name evidence="12" type="ORF">WKI299_LOCUS14299</name>
</gene>
<comment type="caution">
    <text evidence="12">The sequence shown here is derived from an EMBL/GenBank/DDBJ whole genome shotgun (WGS) entry which is preliminary data.</text>
</comment>
<accession>A0A816R8U5</accession>
<dbReference type="PANTHER" id="PTHR43294:SF21">
    <property type="entry name" value="CATION TRANSPORTING ATPASE"/>
    <property type="match status" value="1"/>
</dbReference>
<dbReference type="GO" id="GO:0036376">
    <property type="term" value="P:sodium ion export across plasma membrane"/>
    <property type="evidence" value="ECO:0007669"/>
    <property type="project" value="TreeGrafter"/>
</dbReference>
<dbReference type="InterPro" id="IPR036412">
    <property type="entry name" value="HAD-like_sf"/>
</dbReference>
<feature type="domain" description="Cation-transporting P-type ATPase C-terminal" evidence="11">
    <location>
        <begin position="579"/>
        <end position="674"/>
    </location>
</feature>
<dbReference type="GO" id="GO:0006883">
    <property type="term" value="P:intracellular sodium ion homeostasis"/>
    <property type="evidence" value="ECO:0007669"/>
    <property type="project" value="TreeGrafter"/>
</dbReference>
<evidence type="ECO:0000259" key="11">
    <source>
        <dbReference type="Pfam" id="PF00689"/>
    </source>
</evidence>
<dbReference type="InterPro" id="IPR023299">
    <property type="entry name" value="ATPase_P-typ_cyto_dom_N"/>
</dbReference>
<evidence type="ECO:0000256" key="2">
    <source>
        <dbReference type="ARBA" id="ARBA00022475"/>
    </source>
</evidence>
<dbReference type="Pfam" id="PF00689">
    <property type="entry name" value="Cation_ATPase_C"/>
    <property type="match status" value="1"/>
</dbReference>
<dbReference type="InterPro" id="IPR044492">
    <property type="entry name" value="P_typ_ATPase_HD_dom"/>
</dbReference>
<protein>
    <recommendedName>
        <fullName evidence="11">Cation-transporting P-type ATPase C-terminal domain-containing protein</fullName>
    </recommendedName>
</protein>
<feature type="transmembrane region" description="Helical" evidence="10">
    <location>
        <begin position="582"/>
        <end position="597"/>
    </location>
</feature>
<keyword evidence="2" id="KW-1003">Cell membrane</keyword>
<dbReference type="SFLD" id="SFLDF00027">
    <property type="entry name" value="p-type_atpase"/>
    <property type="match status" value="1"/>
</dbReference>
<keyword evidence="6" id="KW-1278">Translocase</keyword>
<comment type="subcellular location">
    <subcellularLocation>
        <location evidence="1">Cell membrane</location>
        <topology evidence="1">Multi-pass membrane protein</topology>
    </subcellularLocation>
</comment>
<dbReference type="Pfam" id="PF13246">
    <property type="entry name" value="Cation_ATPase"/>
    <property type="match status" value="1"/>
</dbReference>
<evidence type="ECO:0000256" key="6">
    <source>
        <dbReference type="ARBA" id="ARBA00022967"/>
    </source>
</evidence>
<keyword evidence="4" id="KW-0547">Nucleotide-binding</keyword>
<feature type="compositionally biased region" description="Basic and acidic residues" evidence="9">
    <location>
        <begin position="111"/>
        <end position="121"/>
    </location>
</feature>
<organism evidence="12 13">
    <name type="scientific">Rotaria magnacalcarata</name>
    <dbReference type="NCBI Taxonomy" id="392030"/>
    <lineage>
        <taxon>Eukaryota</taxon>
        <taxon>Metazoa</taxon>
        <taxon>Spiralia</taxon>
        <taxon>Gnathifera</taxon>
        <taxon>Rotifera</taxon>
        <taxon>Eurotatoria</taxon>
        <taxon>Bdelloidea</taxon>
        <taxon>Philodinida</taxon>
        <taxon>Philodinidae</taxon>
        <taxon>Rotaria</taxon>
    </lineage>
</organism>
<dbReference type="GO" id="GO:1990573">
    <property type="term" value="P:potassium ion import across plasma membrane"/>
    <property type="evidence" value="ECO:0007669"/>
    <property type="project" value="TreeGrafter"/>
</dbReference>
<dbReference type="GO" id="GO:0005391">
    <property type="term" value="F:P-type sodium:potassium-exchanging transporter activity"/>
    <property type="evidence" value="ECO:0007669"/>
    <property type="project" value="TreeGrafter"/>
</dbReference>
<dbReference type="SUPFAM" id="SSF81665">
    <property type="entry name" value="Calcium ATPase, transmembrane domain M"/>
    <property type="match status" value="1"/>
</dbReference>
<dbReference type="PRINTS" id="PR00119">
    <property type="entry name" value="CATATPASE"/>
</dbReference>
<dbReference type="InterPro" id="IPR023298">
    <property type="entry name" value="ATPase_P-typ_TM_dom_sf"/>
</dbReference>
<evidence type="ECO:0000256" key="7">
    <source>
        <dbReference type="ARBA" id="ARBA00022989"/>
    </source>
</evidence>
<dbReference type="GO" id="GO:0016887">
    <property type="term" value="F:ATP hydrolysis activity"/>
    <property type="evidence" value="ECO:0007669"/>
    <property type="project" value="InterPro"/>
</dbReference>
<dbReference type="Gene3D" id="1.20.1110.10">
    <property type="entry name" value="Calcium-transporting ATPase, transmembrane domain"/>
    <property type="match status" value="2"/>
</dbReference>
<dbReference type="GO" id="GO:0030007">
    <property type="term" value="P:intracellular potassium ion homeostasis"/>
    <property type="evidence" value="ECO:0007669"/>
    <property type="project" value="TreeGrafter"/>
</dbReference>
<dbReference type="Proteomes" id="UP000663856">
    <property type="component" value="Unassembled WGS sequence"/>
</dbReference>
<evidence type="ECO:0000256" key="9">
    <source>
        <dbReference type="SAM" id="MobiDB-lite"/>
    </source>
</evidence>
<dbReference type="AlphaFoldDB" id="A0A816R8U5"/>
<keyword evidence="7 10" id="KW-1133">Transmembrane helix</keyword>
<evidence type="ECO:0000256" key="1">
    <source>
        <dbReference type="ARBA" id="ARBA00004651"/>
    </source>
</evidence>
<dbReference type="Gene3D" id="3.40.50.1000">
    <property type="entry name" value="HAD superfamily/HAD-like"/>
    <property type="match status" value="2"/>
</dbReference>
<dbReference type="InterPro" id="IPR050510">
    <property type="entry name" value="Cation_transp_ATPase_P-type"/>
</dbReference>
<dbReference type="SUPFAM" id="SSF56784">
    <property type="entry name" value="HAD-like"/>
    <property type="match status" value="1"/>
</dbReference>
<evidence type="ECO:0000256" key="3">
    <source>
        <dbReference type="ARBA" id="ARBA00022692"/>
    </source>
</evidence>
<evidence type="ECO:0000256" key="10">
    <source>
        <dbReference type="SAM" id="Phobius"/>
    </source>
</evidence>
<dbReference type="InterPro" id="IPR006068">
    <property type="entry name" value="ATPase_P-typ_cation-transptr_C"/>
</dbReference>
<dbReference type="Pfam" id="PF08282">
    <property type="entry name" value="Hydrolase_3"/>
    <property type="match status" value="1"/>
</dbReference>
<dbReference type="SFLD" id="SFLDS00003">
    <property type="entry name" value="Haloacid_Dehalogenase"/>
    <property type="match status" value="1"/>
</dbReference>
<name>A0A816R8U5_9BILA</name>
<dbReference type="PRINTS" id="PR00121">
    <property type="entry name" value="NAKATPASE"/>
</dbReference>
<evidence type="ECO:0000313" key="13">
    <source>
        <dbReference type="Proteomes" id="UP000663856"/>
    </source>
</evidence>
<keyword evidence="8 10" id="KW-0472">Membrane</keyword>
<dbReference type="NCBIfam" id="TIGR01494">
    <property type="entry name" value="ATPase_P-type"/>
    <property type="match status" value="1"/>
</dbReference>
<evidence type="ECO:0000256" key="5">
    <source>
        <dbReference type="ARBA" id="ARBA00022840"/>
    </source>
</evidence>
<dbReference type="InterPro" id="IPR001757">
    <property type="entry name" value="P_typ_ATPase"/>
</dbReference>
<evidence type="ECO:0000313" key="12">
    <source>
        <dbReference type="EMBL" id="CAF2071794.1"/>
    </source>
</evidence>
<dbReference type="Gene3D" id="3.40.1110.10">
    <property type="entry name" value="Calcium-transporting ATPase, cytoplasmic domain N"/>
    <property type="match status" value="1"/>
</dbReference>
<dbReference type="GO" id="GO:0005886">
    <property type="term" value="C:plasma membrane"/>
    <property type="evidence" value="ECO:0007669"/>
    <property type="project" value="UniProtKB-SubCell"/>
</dbReference>
<dbReference type="InterPro" id="IPR018303">
    <property type="entry name" value="ATPase_P-typ_P_site"/>
</dbReference>
<reference evidence="12" key="1">
    <citation type="submission" date="2021-02" db="EMBL/GenBank/DDBJ databases">
        <authorList>
            <person name="Nowell W R."/>
        </authorList>
    </citation>
    <scope>NUCLEOTIDE SEQUENCE</scope>
</reference>
<proteinExistence type="predicted"/>
<dbReference type="PANTHER" id="PTHR43294">
    <property type="entry name" value="SODIUM/POTASSIUM-TRANSPORTING ATPASE SUBUNIT ALPHA"/>
    <property type="match status" value="1"/>
</dbReference>
<keyword evidence="5" id="KW-0067">ATP-binding</keyword>
<evidence type="ECO:0000256" key="8">
    <source>
        <dbReference type="ARBA" id="ARBA00023136"/>
    </source>
</evidence>
<dbReference type="InterPro" id="IPR023214">
    <property type="entry name" value="HAD_sf"/>
</dbReference>
<evidence type="ECO:0000256" key="4">
    <source>
        <dbReference type="ARBA" id="ARBA00022741"/>
    </source>
</evidence>
<keyword evidence="3 10" id="KW-0812">Transmembrane</keyword>
<dbReference type="SFLD" id="SFLDG00002">
    <property type="entry name" value="C1.7:_P-type_atpase_like"/>
    <property type="match status" value="1"/>
</dbReference>
<dbReference type="GO" id="GO:1902600">
    <property type="term" value="P:proton transmembrane transport"/>
    <property type="evidence" value="ECO:0007669"/>
    <property type="project" value="TreeGrafter"/>
</dbReference>
<feature type="transmembrane region" description="Helical" evidence="10">
    <location>
        <begin position="618"/>
        <end position="637"/>
    </location>
</feature>